<feature type="compositionally biased region" description="Low complexity" evidence="1">
    <location>
        <begin position="88"/>
        <end position="102"/>
    </location>
</feature>
<dbReference type="Proteomes" id="UP000076552">
    <property type="component" value="Unassembled WGS sequence"/>
</dbReference>
<dbReference type="PANTHER" id="PTHR38846:SF1">
    <property type="entry name" value="C3H1-TYPE DOMAIN-CONTAINING PROTEIN"/>
    <property type="match status" value="1"/>
</dbReference>
<comment type="caution">
    <text evidence="2">The sequence shown here is derived from an EMBL/GenBank/DDBJ whole genome shotgun (WGS) entry which is preliminary data.</text>
</comment>
<feature type="compositionally biased region" description="Polar residues" evidence="1">
    <location>
        <begin position="115"/>
        <end position="127"/>
    </location>
</feature>
<dbReference type="AlphaFoldDB" id="A0A166UYR6"/>
<organism evidence="2 3">
    <name type="scientific">Colletotrichum tofieldiae</name>
    <dbReference type="NCBI Taxonomy" id="708197"/>
    <lineage>
        <taxon>Eukaryota</taxon>
        <taxon>Fungi</taxon>
        <taxon>Dikarya</taxon>
        <taxon>Ascomycota</taxon>
        <taxon>Pezizomycotina</taxon>
        <taxon>Sordariomycetes</taxon>
        <taxon>Hypocreomycetidae</taxon>
        <taxon>Glomerellales</taxon>
        <taxon>Glomerellaceae</taxon>
        <taxon>Colletotrichum</taxon>
        <taxon>Colletotrichum spaethianum species complex</taxon>
    </lineage>
</organism>
<proteinExistence type="predicted"/>
<dbReference type="STRING" id="708197.A0A166UYR6"/>
<name>A0A166UYR6_9PEZI</name>
<evidence type="ECO:0000313" key="3">
    <source>
        <dbReference type="Proteomes" id="UP000076552"/>
    </source>
</evidence>
<evidence type="ECO:0000313" key="2">
    <source>
        <dbReference type="EMBL" id="KZL73969.1"/>
    </source>
</evidence>
<sequence length="251" mass="28691">MLRKLGAAGRKAAQADINAKESKGGHKVEKSDVDAKMKKENTDAECKKNEDRHEIDDCLDYIEVKLEDLELEDKKHITLLPKMEESNVPKSGKKSGVPGVKPTNNKSDVTEVKTESTALETKTNTTPEAKDDATPKTKEKKTKAEDAVDFFSQWDEYFGKRELADWQRLCRDLDLPDDLPSKTQCRKALEKVHVNIKQFLDAMEGGGEIKFFKSVHQLARYTRKKRLWMPKKNLPKGDPLGKLRREINKYF</sequence>
<gene>
    <name evidence="2" type="ORF">CT0861_08543</name>
</gene>
<keyword evidence="3" id="KW-1185">Reference proteome</keyword>
<feature type="region of interest" description="Disordered" evidence="1">
    <location>
        <begin position="84"/>
        <end position="140"/>
    </location>
</feature>
<dbReference type="EMBL" id="LFIV01000038">
    <property type="protein sequence ID" value="KZL73969.1"/>
    <property type="molecule type" value="Genomic_DNA"/>
</dbReference>
<accession>A0A166UYR6</accession>
<protein>
    <submittedName>
        <fullName evidence="2">Uncharacterized protein</fullName>
    </submittedName>
</protein>
<feature type="compositionally biased region" description="Basic and acidic residues" evidence="1">
    <location>
        <begin position="128"/>
        <end position="140"/>
    </location>
</feature>
<dbReference type="OrthoDB" id="6105938at2759"/>
<evidence type="ECO:0000256" key="1">
    <source>
        <dbReference type="SAM" id="MobiDB-lite"/>
    </source>
</evidence>
<dbReference type="PANTHER" id="PTHR38846">
    <property type="entry name" value="C3H1-TYPE DOMAIN-CONTAINING PROTEIN"/>
    <property type="match status" value="1"/>
</dbReference>
<reference evidence="2 3" key="1">
    <citation type="submission" date="2015-06" db="EMBL/GenBank/DDBJ databases">
        <title>Survival trade-offs in plant roots during colonization by closely related pathogenic and mutualistic fungi.</title>
        <authorList>
            <person name="Hacquard S."/>
            <person name="Kracher B."/>
            <person name="Hiruma K."/>
            <person name="Weinman A."/>
            <person name="Muench P."/>
            <person name="Garrido Oter R."/>
            <person name="Ver Loren van Themaat E."/>
            <person name="Dallerey J.-F."/>
            <person name="Damm U."/>
            <person name="Henrissat B."/>
            <person name="Lespinet O."/>
            <person name="Thon M."/>
            <person name="Kemen E."/>
            <person name="McHardy A.C."/>
            <person name="Schulze-Lefert P."/>
            <person name="O'Connell R.J."/>
        </authorList>
    </citation>
    <scope>NUCLEOTIDE SEQUENCE [LARGE SCALE GENOMIC DNA]</scope>
    <source>
        <strain evidence="2 3">0861</strain>
    </source>
</reference>
<feature type="region of interest" description="Disordered" evidence="1">
    <location>
        <begin position="1"/>
        <end position="50"/>
    </location>
</feature>
<feature type="compositionally biased region" description="Basic and acidic residues" evidence="1">
    <location>
        <begin position="18"/>
        <end position="50"/>
    </location>
</feature>